<evidence type="ECO:0000313" key="3">
    <source>
        <dbReference type="Proteomes" id="UP001212411"/>
    </source>
</evidence>
<dbReference type="Proteomes" id="UP001212411">
    <property type="component" value="Chromosome 3"/>
</dbReference>
<evidence type="ECO:0000313" key="2">
    <source>
        <dbReference type="EMBL" id="WBW74877.1"/>
    </source>
</evidence>
<evidence type="ECO:0000256" key="1">
    <source>
        <dbReference type="SAM" id="MobiDB-lite"/>
    </source>
</evidence>
<dbReference type="EMBL" id="CP115613">
    <property type="protein sequence ID" value="WBW74877.1"/>
    <property type="molecule type" value="Genomic_DNA"/>
</dbReference>
<accession>A0AAE9WGT3</accession>
<dbReference type="GeneID" id="80877893"/>
<dbReference type="RefSeq" id="XP_056039120.1">
    <property type="nucleotide sequence ID" value="XM_056183204.1"/>
</dbReference>
<feature type="compositionally biased region" description="Basic and acidic residues" evidence="1">
    <location>
        <begin position="59"/>
        <end position="76"/>
    </location>
</feature>
<protein>
    <submittedName>
        <fullName evidence="2">Schizosaccharomyces specific protein</fullName>
    </submittedName>
</protein>
<sequence length="112" mass="12766">MFSQRLSAFKSFPLSNSSRNSIRLGPSLETRTLLNRWYSSNQPLHRKPVEEDTIPPKDNASRETTTDSEANVRSDWDNTPIDELERETAAKSQRTENVSVNDRKSPPSADEM</sequence>
<reference evidence="2 3" key="1">
    <citation type="journal article" date="2023" name="G3 (Bethesda)">
        <title>A high-quality reference genome for the fission yeast Schizosaccharomyces osmophilus.</title>
        <authorList>
            <person name="Jia G.S."/>
            <person name="Zhang W.C."/>
            <person name="Liang Y."/>
            <person name="Liu X.H."/>
            <person name="Rhind N."/>
            <person name="Pidoux A."/>
            <person name="Brysch-Herzberg M."/>
            <person name="Du L.L."/>
        </authorList>
    </citation>
    <scope>NUCLEOTIDE SEQUENCE [LARGE SCALE GENOMIC DNA]</scope>
    <source>
        <strain evidence="2 3">CBS 15793</strain>
    </source>
</reference>
<dbReference type="AlphaFoldDB" id="A0AAE9WGT3"/>
<name>A0AAE9WGT3_9SCHI</name>
<dbReference type="KEGG" id="som:SOMG_04418"/>
<feature type="compositionally biased region" description="Polar residues" evidence="1">
    <location>
        <begin position="90"/>
        <end position="100"/>
    </location>
</feature>
<gene>
    <name evidence="2" type="ORF">SOMG_04418</name>
</gene>
<proteinExistence type="predicted"/>
<keyword evidence="3" id="KW-1185">Reference proteome</keyword>
<organism evidence="2 3">
    <name type="scientific">Schizosaccharomyces osmophilus</name>
    <dbReference type="NCBI Taxonomy" id="2545709"/>
    <lineage>
        <taxon>Eukaryota</taxon>
        <taxon>Fungi</taxon>
        <taxon>Dikarya</taxon>
        <taxon>Ascomycota</taxon>
        <taxon>Taphrinomycotina</taxon>
        <taxon>Schizosaccharomycetes</taxon>
        <taxon>Schizosaccharomycetales</taxon>
        <taxon>Schizosaccharomycetaceae</taxon>
        <taxon>Schizosaccharomyces</taxon>
    </lineage>
</organism>
<feature type="region of interest" description="Disordered" evidence="1">
    <location>
        <begin position="39"/>
        <end position="112"/>
    </location>
</feature>